<sequence length="111" mass="12495">MDTYTDHAYFGLPVQGFETLSPLGPDGVSAIRKRLEGVSYLIVDEKSIISFVTLAWIDQRLREAYPESNYEYFAGFSIIDAGNFYRFPPLSETALFEPRAKTTIEMAGKNA</sequence>
<accession>A0A9P7N1F2</accession>
<dbReference type="OrthoDB" id="4939013at2759"/>
<dbReference type="EMBL" id="SRPS01000009">
    <property type="protein sequence ID" value="KAG5977375.1"/>
    <property type="molecule type" value="Genomic_DNA"/>
</dbReference>
<name>A0A9P7N1F2_9HYPO</name>
<organism evidence="1 2">
    <name type="scientific">Claviceps arundinis</name>
    <dbReference type="NCBI Taxonomy" id="1623583"/>
    <lineage>
        <taxon>Eukaryota</taxon>
        <taxon>Fungi</taxon>
        <taxon>Dikarya</taxon>
        <taxon>Ascomycota</taxon>
        <taxon>Pezizomycotina</taxon>
        <taxon>Sordariomycetes</taxon>
        <taxon>Hypocreomycetidae</taxon>
        <taxon>Hypocreales</taxon>
        <taxon>Clavicipitaceae</taxon>
        <taxon>Claviceps</taxon>
    </lineage>
</organism>
<proteinExistence type="predicted"/>
<dbReference type="AlphaFoldDB" id="A0A9P7N1F2"/>
<gene>
    <name evidence="1" type="ORF">E4U56_008203</name>
</gene>
<comment type="caution">
    <text evidence="1">The sequence shown here is derived from an EMBL/GenBank/DDBJ whole genome shotgun (WGS) entry which is preliminary data.</text>
</comment>
<protein>
    <submittedName>
        <fullName evidence="1">Uncharacterized protein</fullName>
    </submittedName>
</protein>
<evidence type="ECO:0000313" key="1">
    <source>
        <dbReference type="EMBL" id="KAG5977375.1"/>
    </source>
</evidence>
<reference evidence="1" key="1">
    <citation type="journal article" date="2020" name="bioRxiv">
        <title>Whole genome comparisons of ergot fungi reveals the divergence and evolution of species within the genus Claviceps are the result of varying mechanisms driving genome evolution and host range expansion.</title>
        <authorList>
            <person name="Wyka S.A."/>
            <person name="Mondo S.J."/>
            <person name="Liu M."/>
            <person name="Dettman J."/>
            <person name="Nalam V."/>
            <person name="Broders K.D."/>
        </authorList>
    </citation>
    <scope>NUCLEOTIDE SEQUENCE</scope>
    <source>
        <strain evidence="1">CCC 1102</strain>
    </source>
</reference>
<dbReference type="Proteomes" id="UP000784919">
    <property type="component" value="Unassembled WGS sequence"/>
</dbReference>
<evidence type="ECO:0000313" key="2">
    <source>
        <dbReference type="Proteomes" id="UP000784919"/>
    </source>
</evidence>